<feature type="transmembrane region" description="Helical" evidence="1">
    <location>
        <begin position="15"/>
        <end position="32"/>
    </location>
</feature>
<dbReference type="EMBL" id="JWZT01001713">
    <property type="protein sequence ID" value="KII71583.1"/>
    <property type="molecule type" value="Genomic_DNA"/>
</dbReference>
<accession>A0A0C2JQD7</accession>
<reference evidence="3 4" key="1">
    <citation type="journal article" date="2014" name="Genome Biol. Evol.">
        <title>The genome of the myxosporean Thelohanellus kitauei shows adaptations to nutrient acquisition within its fish host.</title>
        <authorList>
            <person name="Yang Y."/>
            <person name="Xiong J."/>
            <person name="Zhou Z."/>
            <person name="Huo F."/>
            <person name="Miao W."/>
            <person name="Ran C."/>
            <person name="Liu Y."/>
            <person name="Zhang J."/>
            <person name="Feng J."/>
            <person name="Wang M."/>
            <person name="Wang M."/>
            <person name="Wang L."/>
            <person name="Yao B."/>
        </authorList>
    </citation>
    <scope>NUCLEOTIDE SEQUENCE [LARGE SCALE GENOMIC DNA]</scope>
    <source>
        <strain evidence="3">Wuqing</strain>
    </source>
</reference>
<keyword evidence="4" id="KW-1185">Reference proteome</keyword>
<protein>
    <recommendedName>
        <fullName evidence="2">Winged helix-turn helix domain-containing protein</fullName>
    </recommendedName>
</protein>
<comment type="caution">
    <text evidence="3">The sequence shown here is derived from an EMBL/GenBank/DDBJ whole genome shotgun (WGS) entry which is preliminary data.</text>
</comment>
<dbReference type="InterPro" id="IPR025959">
    <property type="entry name" value="Winged_HTH_dom"/>
</dbReference>
<evidence type="ECO:0000313" key="3">
    <source>
        <dbReference type="EMBL" id="KII71583.1"/>
    </source>
</evidence>
<gene>
    <name evidence="3" type="ORF">RF11_03358</name>
</gene>
<sequence>MDKKLTYTSWMLEQAKFVFSNLCLFLHVIYTLKCSKPKKRMGSIETSNRIEADQRGGKRCTKITLEIEYQIRQLVADNCTTTIKGIIDILVLDVCHKTVWRWLKKNNYSWKITRPIPKKRDDPEIKAKEWSMCYGTNLSSLI</sequence>
<dbReference type="AlphaFoldDB" id="A0A0C2JQD7"/>
<dbReference type="Pfam" id="PF13592">
    <property type="entry name" value="HTH_33"/>
    <property type="match status" value="1"/>
</dbReference>
<proteinExistence type="predicted"/>
<feature type="domain" description="Winged helix-turn helix" evidence="2">
    <location>
        <begin position="94"/>
        <end position="128"/>
    </location>
</feature>
<evidence type="ECO:0000313" key="4">
    <source>
        <dbReference type="Proteomes" id="UP000031668"/>
    </source>
</evidence>
<keyword evidence="1" id="KW-1133">Transmembrane helix</keyword>
<evidence type="ECO:0000259" key="2">
    <source>
        <dbReference type="Pfam" id="PF13592"/>
    </source>
</evidence>
<organism evidence="3 4">
    <name type="scientific">Thelohanellus kitauei</name>
    <name type="common">Myxosporean</name>
    <dbReference type="NCBI Taxonomy" id="669202"/>
    <lineage>
        <taxon>Eukaryota</taxon>
        <taxon>Metazoa</taxon>
        <taxon>Cnidaria</taxon>
        <taxon>Myxozoa</taxon>
        <taxon>Myxosporea</taxon>
        <taxon>Bivalvulida</taxon>
        <taxon>Platysporina</taxon>
        <taxon>Myxobolidae</taxon>
        <taxon>Thelohanellus</taxon>
    </lineage>
</organism>
<name>A0A0C2JQD7_THEKT</name>
<evidence type="ECO:0000256" key="1">
    <source>
        <dbReference type="SAM" id="Phobius"/>
    </source>
</evidence>
<keyword evidence="1" id="KW-0812">Transmembrane</keyword>
<keyword evidence="1" id="KW-0472">Membrane</keyword>
<dbReference type="Proteomes" id="UP000031668">
    <property type="component" value="Unassembled WGS sequence"/>
</dbReference>